<feature type="domain" description="Condensation" evidence="1">
    <location>
        <begin position="83"/>
        <end position="463"/>
    </location>
</feature>
<dbReference type="Gene3D" id="3.30.559.30">
    <property type="entry name" value="Nonribosomal peptide synthetase, condensation domain"/>
    <property type="match status" value="1"/>
</dbReference>
<evidence type="ECO:0000313" key="2">
    <source>
        <dbReference type="EMBL" id="GGM61252.1"/>
    </source>
</evidence>
<dbReference type="Proteomes" id="UP000608890">
    <property type="component" value="Unassembled WGS sequence"/>
</dbReference>
<dbReference type="InterPro" id="IPR001242">
    <property type="entry name" value="Condensation_dom"/>
</dbReference>
<gene>
    <name evidence="2" type="ORF">GCM10011608_52920</name>
</gene>
<protein>
    <recommendedName>
        <fullName evidence="1">Condensation domain-containing protein</fullName>
    </recommendedName>
</protein>
<name>A0A917U7V1_9ACTN</name>
<dbReference type="InterPro" id="IPR023213">
    <property type="entry name" value="CAT-like_dom_sf"/>
</dbReference>
<dbReference type="GO" id="GO:0031177">
    <property type="term" value="F:phosphopantetheine binding"/>
    <property type="evidence" value="ECO:0007669"/>
    <property type="project" value="TreeGrafter"/>
</dbReference>
<dbReference type="GO" id="GO:0005737">
    <property type="term" value="C:cytoplasm"/>
    <property type="evidence" value="ECO:0007669"/>
    <property type="project" value="TreeGrafter"/>
</dbReference>
<evidence type="ECO:0000313" key="3">
    <source>
        <dbReference type="Proteomes" id="UP000608890"/>
    </source>
</evidence>
<sequence length="583" mass="63176">MEGLSPPGPDTVNRRPVAASGRPVAAGVVLWRGARTLSTIEVVTTVTRSADICWGQRYFWLHRHWIPTDARHDEHIVLRHDLPAKLSTARVRMALNHLVRRHEALRTTFHVGPDGGPRQVVHPPAPLAVTVAEAGPRAPVPPAEVIRQRTEADFDLTTEPPIRAVVVTVDDVPRQLVLVLQHIAMDDWSATALYGELTALLAATGRPATLDPVCDQPADLAVREAGVDGARRETDLGYWRAQVADLPADVYAQRRRPGVTESYSASLTSPSLLGAARRIAARYQVWPSVVHLSAYALLMAACTGGDRVPYWLFTSRRDTSADATVLTSMFAPMLMNVDLSGDPSMSKVIRQVAELLDRSKGHLVTSYDEMVELMALEGTRRGRTVRVEAEVNFLTYTPRGCGARRSRFTWNRAPAAWARSGADSYFRVYEWQDGVTVALRASGEVLDRAAVERFLRGYEEILNAHGDPATDLTTSEIARQVGFDGVDGCRVPPADRHAQPADQAGAGEPDLVATVAAVNGLDVVDPLDSYVVAGGRALRAPAVVAALADRGWLGLRVPDLLGIRPLRALAGQLTPAGSDRPAG</sequence>
<dbReference type="GO" id="GO:0044550">
    <property type="term" value="P:secondary metabolite biosynthetic process"/>
    <property type="evidence" value="ECO:0007669"/>
    <property type="project" value="TreeGrafter"/>
</dbReference>
<reference evidence="2" key="2">
    <citation type="submission" date="2020-09" db="EMBL/GenBank/DDBJ databases">
        <authorList>
            <person name="Sun Q."/>
            <person name="Zhou Y."/>
        </authorList>
    </citation>
    <scope>NUCLEOTIDE SEQUENCE</scope>
    <source>
        <strain evidence="2">CGMCC 4.7312</strain>
    </source>
</reference>
<evidence type="ECO:0000259" key="1">
    <source>
        <dbReference type="Pfam" id="PF00668"/>
    </source>
</evidence>
<dbReference type="EMBL" id="BMNB01000034">
    <property type="protein sequence ID" value="GGM61252.1"/>
    <property type="molecule type" value="Genomic_DNA"/>
</dbReference>
<proteinExistence type="predicted"/>
<reference evidence="2" key="1">
    <citation type="journal article" date="2014" name="Int. J. Syst. Evol. Microbiol.">
        <title>Complete genome sequence of Corynebacterium casei LMG S-19264T (=DSM 44701T), isolated from a smear-ripened cheese.</title>
        <authorList>
            <consortium name="US DOE Joint Genome Institute (JGI-PGF)"/>
            <person name="Walter F."/>
            <person name="Albersmeier A."/>
            <person name="Kalinowski J."/>
            <person name="Ruckert C."/>
        </authorList>
    </citation>
    <scope>NUCLEOTIDE SEQUENCE</scope>
    <source>
        <strain evidence="2">CGMCC 4.7312</strain>
    </source>
</reference>
<dbReference type="Gene3D" id="3.30.559.10">
    <property type="entry name" value="Chloramphenicol acetyltransferase-like domain"/>
    <property type="match status" value="1"/>
</dbReference>
<dbReference type="SUPFAM" id="SSF52777">
    <property type="entry name" value="CoA-dependent acyltransferases"/>
    <property type="match status" value="2"/>
</dbReference>
<dbReference type="GO" id="GO:0008610">
    <property type="term" value="P:lipid biosynthetic process"/>
    <property type="evidence" value="ECO:0007669"/>
    <property type="project" value="UniProtKB-ARBA"/>
</dbReference>
<dbReference type="Pfam" id="PF00668">
    <property type="entry name" value="Condensation"/>
    <property type="match status" value="1"/>
</dbReference>
<accession>A0A917U7V1</accession>
<dbReference type="PANTHER" id="PTHR45527:SF1">
    <property type="entry name" value="FATTY ACID SYNTHASE"/>
    <property type="match status" value="1"/>
</dbReference>
<keyword evidence="3" id="KW-1185">Reference proteome</keyword>
<dbReference type="PANTHER" id="PTHR45527">
    <property type="entry name" value="NONRIBOSOMAL PEPTIDE SYNTHETASE"/>
    <property type="match status" value="1"/>
</dbReference>
<dbReference type="GO" id="GO:0003824">
    <property type="term" value="F:catalytic activity"/>
    <property type="evidence" value="ECO:0007669"/>
    <property type="project" value="InterPro"/>
</dbReference>
<organism evidence="2 3">
    <name type="scientific">Micromonospora sonchi</name>
    <dbReference type="NCBI Taxonomy" id="1763543"/>
    <lineage>
        <taxon>Bacteria</taxon>
        <taxon>Bacillati</taxon>
        <taxon>Actinomycetota</taxon>
        <taxon>Actinomycetes</taxon>
        <taxon>Micromonosporales</taxon>
        <taxon>Micromonosporaceae</taxon>
        <taxon>Micromonospora</taxon>
    </lineage>
</organism>
<comment type="caution">
    <text evidence="2">The sequence shown here is derived from an EMBL/GenBank/DDBJ whole genome shotgun (WGS) entry which is preliminary data.</text>
</comment>
<dbReference type="AlphaFoldDB" id="A0A917U7V1"/>
<dbReference type="GO" id="GO:0043041">
    <property type="term" value="P:amino acid activation for nonribosomal peptide biosynthetic process"/>
    <property type="evidence" value="ECO:0007669"/>
    <property type="project" value="TreeGrafter"/>
</dbReference>